<dbReference type="InterPro" id="IPR014962">
    <property type="entry name" value="YolD"/>
</dbReference>
<evidence type="ECO:0008006" key="3">
    <source>
        <dbReference type="Google" id="ProtNLM"/>
    </source>
</evidence>
<gene>
    <name evidence="1" type="ORF">J1TS3_37260</name>
</gene>
<keyword evidence="2" id="KW-1185">Reference proteome</keyword>
<dbReference type="Pfam" id="PF08863">
    <property type="entry name" value="YolD"/>
    <property type="match status" value="1"/>
</dbReference>
<dbReference type="EMBL" id="BOQT01000018">
    <property type="protein sequence ID" value="GIN22592.1"/>
    <property type="molecule type" value="Genomic_DNA"/>
</dbReference>
<reference evidence="1 2" key="1">
    <citation type="submission" date="2021-03" db="EMBL/GenBank/DDBJ databases">
        <title>Antimicrobial resistance genes in bacteria isolated from Japanese honey, and their potential for conferring macrolide and lincosamide resistance in the American foulbrood pathogen Paenibacillus larvae.</title>
        <authorList>
            <person name="Okamoto M."/>
            <person name="Kumagai M."/>
            <person name="Kanamori H."/>
            <person name="Takamatsu D."/>
        </authorList>
    </citation>
    <scope>NUCLEOTIDE SEQUENCE [LARGE SCALE GENOMIC DNA]</scope>
    <source>
        <strain evidence="1 2">J1TS3</strain>
    </source>
</reference>
<evidence type="ECO:0000313" key="2">
    <source>
        <dbReference type="Proteomes" id="UP000680279"/>
    </source>
</evidence>
<organism evidence="1 2">
    <name type="scientific">Siminovitchia fordii</name>
    <dbReference type="NCBI Taxonomy" id="254759"/>
    <lineage>
        <taxon>Bacteria</taxon>
        <taxon>Bacillati</taxon>
        <taxon>Bacillota</taxon>
        <taxon>Bacilli</taxon>
        <taxon>Bacillales</taxon>
        <taxon>Bacillaceae</taxon>
        <taxon>Siminovitchia</taxon>
    </lineage>
</organism>
<name>A0ABQ4KC41_9BACI</name>
<dbReference type="Proteomes" id="UP000680279">
    <property type="component" value="Unassembled WGS sequence"/>
</dbReference>
<dbReference type="PANTHER" id="PTHR40051:SF1">
    <property type="entry name" value="YOLD-LIKE FAMILY PROTEIN"/>
    <property type="match status" value="1"/>
</dbReference>
<comment type="caution">
    <text evidence="1">The sequence shown here is derived from an EMBL/GenBank/DDBJ whole genome shotgun (WGS) entry which is preliminary data.</text>
</comment>
<dbReference type="RefSeq" id="WP_212963710.1">
    <property type="nucleotide sequence ID" value="NZ_BOQT01000018.1"/>
</dbReference>
<dbReference type="PANTHER" id="PTHR40051">
    <property type="entry name" value="IG HYPOTHETICAL 15966"/>
    <property type="match status" value="1"/>
</dbReference>
<accession>A0ABQ4KC41</accession>
<protein>
    <recommendedName>
        <fullName evidence="3">YolD-like family protein</fullName>
    </recommendedName>
</protein>
<proteinExistence type="predicted"/>
<evidence type="ECO:0000313" key="1">
    <source>
        <dbReference type="EMBL" id="GIN22592.1"/>
    </source>
</evidence>
<sequence>MKINKLTPNHNLRWESSRMVLPEHVERINLHNNSKKLISKPILDEQKWMEINDLLTIAIEDYVPVYLSVYKSGNIIEKKCHINKFNPITKSLSTILDTETGEISIENIVDVRMA</sequence>